<dbReference type="RefSeq" id="WP_207857402.1">
    <property type="nucleotide sequence ID" value="NZ_JAFREP010000004.1"/>
</dbReference>
<evidence type="ECO:0000313" key="3">
    <source>
        <dbReference type="Proteomes" id="UP000664417"/>
    </source>
</evidence>
<evidence type="ECO:0000313" key="2">
    <source>
        <dbReference type="EMBL" id="MBO1317901.1"/>
    </source>
</evidence>
<comment type="caution">
    <text evidence="2">The sequence shown here is derived from an EMBL/GenBank/DDBJ whole genome shotgun (WGS) entry which is preliminary data.</text>
</comment>
<dbReference type="Proteomes" id="UP000664417">
    <property type="component" value="Unassembled WGS sequence"/>
</dbReference>
<protein>
    <submittedName>
        <fullName evidence="2">Cbb3-type cytochrome c oxidase subunit 3</fullName>
    </submittedName>
</protein>
<dbReference type="AlphaFoldDB" id="A0A8J7U431"/>
<dbReference type="Pfam" id="PF05545">
    <property type="entry name" value="FixQ"/>
    <property type="match status" value="1"/>
</dbReference>
<dbReference type="EMBL" id="JAFREP010000004">
    <property type="protein sequence ID" value="MBO1317901.1"/>
    <property type="molecule type" value="Genomic_DNA"/>
</dbReference>
<reference evidence="2" key="1">
    <citation type="submission" date="2021-03" db="EMBL/GenBank/DDBJ databases">
        <authorList>
            <person name="Wang G."/>
        </authorList>
    </citation>
    <scope>NUCLEOTIDE SEQUENCE</scope>
    <source>
        <strain evidence="2">KCTC 12899</strain>
    </source>
</reference>
<evidence type="ECO:0000256" key="1">
    <source>
        <dbReference type="SAM" id="Phobius"/>
    </source>
</evidence>
<proteinExistence type="predicted"/>
<keyword evidence="1" id="KW-0812">Transmembrane</keyword>
<feature type="transmembrane region" description="Helical" evidence="1">
    <location>
        <begin position="12"/>
        <end position="34"/>
    </location>
</feature>
<organism evidence="2 3">
    <name type="scientific">Acanthopleuribacter pedis</name>
    <dbReference type="NCBI Taxonomy" id="442870"/>
    <lineage>
        <taxon>Bacteria</taxon>
        <taxon>Pseudomonadati</taxon>
        <taxon>Acidobacteriota</taxon>
        <taxon>Holophagae</taxon>
        <taxon>Acanthopleuribacterales</taxon>
        <taxon>Acanthopleuribacteraceae</taxon>
        <taxon>Acanthopleuribacter</taxon>
    </lineage>
</organism>
<keyword evidence="1" id="KW-0472">Membrane</keyword>
<keyword evidence="3" id="KW-1185">Reference proteome</keyword>
<gene>
    <name evidence="2" type="ORF">J3U88_05460</name>
</gene>
<keyword evidence="1" id="KW-1133">Transmembrane helix</keyword>
<accession>A0A8J7U431</accession>
<sequence>MLKNIISQGNYAIWPQISLVLFLLCFTGVLIWVYRRNAGKHYDDMANIVFDESGRNTEEPHGGR</sequence>
<dbReference type="InterPro" id="IPR008621">
    <property type="entry name" value="Cbb3-typ_cyt_oxidase_comp"/>
</dbReference>
<name>A0A8J7U431_9BACT</name>